<dbReference type="AlphaFoldDB" id="A0A6N1ARJ1"/>
<reference evidence="1 2" key="1">
    <citation type="submission" date="2020-06" db="EMBL/GenBank/DDBJ databases">
        <title>Complete genome of Azosprillum oryzae KACC14407.</title>
        <authorList>
            <person name="Kim M."/>
            <person name="Park Y.-J."/>
            <person name="Shin J.-H."/>
        </authorList>
    </citation>
    <scope>NUCLEOTIDE SEQUENCE [LARGE SCALE GENOMIC DNA]</scope>
    <source>
        <strain evidence="1 2">KACC 14407</strain>
    </source>
</reference>
<gene>
    <name evidence="1" type="ORF">HUE56_15085</name>
</gene>
<name>A0A6N1ARJ1_9PROT</name>
<sequence>MENRLTADMQVALDASTAALLLAGTKRADLRSRVIGHLGRQGILDLLAGDTLQHGIGDMLVETFLDRLEGPSPAAVRAAPAAVPEEAVEVEKALEADEIVEVQETVVAPPAPHTFLTSLASDAIPAYYDAMAAANRIRQSVGQQPRAAGARREWSRQLEKEITDELRKLRAMYGPDPRSTNTRFRNLCDLIEGKTRGKIDRAAVKSMADTPPVTDSP</sequence>
<evidence type="ECO:0000313" key="1">
    <source>
        <dbReference type="EMBL" id="QKS51774.1"/>
    </source>
</evidence>
<accession>A0A6N1ARJ1</accession>
<evidence type="ECO:0000313" key="2">
    <source>
        <dbReference type="Proteomes" id="UP000509702"/>
    </source>
</evidence>
<dbReference type="RefSeq" id="WP_149198357.1">
    <property type="nucleotide sequence ID" value="NZ_BSOV01000044.1"/>
</dbReference>
<proteinExistence type="predicted"/>
<protein>
    <submittedName>
        <fullName evidence="1">Uncharacterized protein</fullName>
    </submittedName>
</protein>
<keyword evidence="2" id="KW-1185">Reference proteome</keyword>
<dbReference type="KEGG" id="aoz:HUE56_15085"/>
<dbReference type="EMBL" id="CP054619">
    <property type="protein sequence ID" value="QKS51774.1"/>
    <property type="molecule type" value="Genomic_DNA"/>
</dbReference>
<dbReference type="Proteomes" id="UP000509702">
    <property type="component" value="Chromosome"/>
</dbReference>
<organism evidence="1 2">
    <name type="scientific">Azospirillum oryzae</name>
    <dbReference type="NCBI Taxonomy" id="286727"/>
    <lineage>
        <taxon>Bacteria</taxon>
        <taxon>Pseudomonadati</taxon>
        <taxon>Pseudomonadota</taxon>
        <taxon>Alphaproteobacteria</taxon>
        <taxon>Rhodospirillales</taxon>
        <taxon>Azospirillaceae</taxon>
        <taxon>Azospirillum</taxon>
    </lineage>
</organism>